<dbReference type="Gene3D" id="1.20.120.450">
    <property type="entry name" value="dinb family like domain"/>
    <property type="match status" value="1"/>
</dbReference>
<evidence type="ECO:0000313" key="1">
    <source>
        <dbReference type="EMBL" id="HAE0521239.1"/>
    </source>
</evidence>
<reference evidence="1" key="2">
    <citation type="submission" date="2019-01" db="EMBL/GenBank/DDBJ databases">
        <authorList>
            <consortium name="NCBI Pathogen Detection Project"/>
        </authorList>
    </citation>
    <scope>NUCLEOTIDE SEQUENCE</scope>
    <source>
        <strain evidence="1">P125109</strain>
    </source>
</reference>
<gene>
    <name evidence="1" type="ORF">G2720_25940</name>
</gene>
<dbReference type="AlphaFoldDB" id="A0A725BHK4"/>
<accession>A0A725BHK4</accession>
<dbReference type="InterPro" id="IPR034660">
    <property type="entry name" value="DinB/YfiT-like"/>
</dbReference>
<proteinExistence type="predicted"/>
<feature type="non-terminal residue" evidence="1">
    <location>
        <position position="1"/>
    </location>
</feature>
<reference evidence="1" key="1">
    <citation type="journal article" date="2018" name="Genome Biol.">
        <title>SKESA: strategic k-mer extension for scrupulous assemblies.</title>
        <authorList>
            <person name="Souvorov A."/>
            <person name="Agarwala R."/>
            <person name="Lipman D.J."/>
        </authorList>
    </citation>
    <scope>NUCLEOTIDE SEQUENCE</scope>
    <source>
        <strain evidence="1">P125109</strain>
    </source>
</reference>
<sequence>VVIKDKELTIVQFLGAMAQHDLHHMEQINQVIG</sequence>
<name>A0A725BHK4_SALEP</name>
<comment type="caution">
    <text evidence="1">The sequence shown here is derived from an EMBL/GenBank/DDBJ whole genome shotgun (WGS) entry which is preliminary data.</text>
</comment>
<protein>
    <submittedName>
        <fullName evidence="1">DinB family protein</fullName>
    </submittedName>
</protein>
<organism evidence="1">
    <name type="scientific">Salmonella enteritidis PT4 (strain P125109)</name>
    <dbReference type="NCBI Taxonomy" id="550537"/>
    <lineage>
        <taxon>Bacteria</taxon>
        <taxon>Pseudomonadati</taxon>
        <taxon>Pseudomonadota</taxon>
        <taxon>Gammaproteobacteria</taxon>
        <taxon>Enterobacterales</taxon>
        <taxon>Enterobacteriaceae</taxon>
        <taxon>Salmonella</taxon>
    </lineage>
</organism>
<dbReference type="EMBL" id="DAAQRD010000121">
    <property type="protein sequence ID" value="HAE0521239.1"/>
    <property type="molecule type" value="Genomic_DNA"/>
</dbReference>